<dbReference type="AlphaFoldDB" id="A0A9X7J3K4"/>
<dbReference type="Pfam" id="PF00534">
    <property type="entry name" value="Glycos_transf_1"/>
    <property type="match status" value="1"/>
</dbReference>
<keyword evidence="3" id="KW-0328">Glycosyltransferase</keyword>
<accession>A0A9X7J3K4</accession>
<dbReference type="Pfam" id="PF13439">
    <property type="entry name" value="Glyco_transf_4"/>
    <property type="match status" value="1"/>
</dbReference>
<protein>
    <submittedName>
        <fullName evidence="3">4-alpha-N-acetylgalactosaminyltransferase</fullName>
        <ecNumber evidence="3">2.4.1.291</ecNumber>
    </submittedName>
</protein>
<keyword evidence="3" id="KW-0808">Transferase</keyword>
<feature type="domain" description="Glycosyl transferase family 1" evidence="1">
    <location>
        <begin position="203"/>
        <end position="354"/>
    </location>
</feature>
<name>A0A9X7J3K4_9FIRM</name>
<proteinExistence type="predicted"/>
<evidence type="ECO:0000313" key="4">
    <source>
        <dbReference type="Proteomes" id="UP000239430"/>
    </source>
</evidence>
<dbReference type="RefSeq" id="WP_054936397.1">
    <property type="nucleotide sequence ID" value="NZ_PVXL01000036.1"/>
</dbReference>
<evidence type="ECO:0000259" key="1">
    <source>
        <dbReference type="Pfam" id="PF00534"/>
    </source>
</evidence>
<evidence type="ECO:0000259" key="2">
    <source>
        <dbReference type="Pfam" id="PF13439"/>
    </source>
</evidence>
<sequence length="376" mass="42744">MRICIVHQNLEAGGAERQLIQLALQWQGMGHHVEVVLLEHQGVWLNDLDGKIIVRCLSQRLPRNSILRIYWMWWLVTGLRQYFLQHPFDVVLTFLWLPTLISAFALRQMPERPMTVWSVQSDLVQEFRLHRDGWVRQWLVRTFLPGHIDHFIAISSGIKLKTKNLLGVSAERFTIIPNSLNLAQICKMAVSQGELPDKTAATRMVSVGRLHPAKGMDVLLEALALVRNEMGNWECYILGDGPERERLSQLARQLNLNNHVHFVGYAQNPYTWLETADLFVLPSRWETFGIAIIEAMALGLPVIATATDGASDIITHDVDGYLVPVGDAQALALAIKRLINEPKLRQRLGRNAKARAKVFDVCGIAQKYISLFNRRD</sequence>
<dbReference type="InterPro" id="IPR001296">
    <property type="entry name" value="Glyco_trans_1"/>
</dbReference>
<dbReference type="CDD" id="cd03811">
    <property type="entry name" value="GT4_GT28_WabH-like"/>
    <property type="match status" value="1"/>
</dbReference>
<dbReference type="Proteomes" id="UP000239430">
    <property type="component" value="Unassembled WGS sequence"/>
</dbReference>
<dbReference type="GO" id="GO:0016757">
    <property type="term" value="F:glycosyltransferase activity"/>
    <property type="evidence" value="ECO:0007669"/>
    <property type="project" value="UniProtKB-KW"/>
</dbReference>
<reference evidence="3 4" key="1">
    <citation type="submission" date="2018-03" db="EMBL/GenBank/DDBJ databases">
        <title>Genome sequence of Moorella stamsii DSM 26217.</title>
        <authorList>
            <person name="Poehlein A."/>
            <person name="Daniel R."/>
        </authorList>
    </citation>
    <scope>NUCLEOTIDE SEQUENCE [LARGE SCALE GENOMIC DNA]</scope>
    <source>
        <strain evidence="4">DSM 26217</strain>
    </source>
</reference>
<gene>
    <name evidence="3" type="primary">pglJ</name>
    <name evidence="3" type="ORF">MOST_12010</name>
</gene>
<comment type="caution">
    <text evidence="3">The sequence shown here is derived from an EMBL/GenBank/DDBJ whole genome shotgun (WGS) entry which is preliminary data.</text>
</comment>
<organism evidence="3 4">
    <name type="scientific">Neomoorella stamsii</name>
    <dbReference type="NCBI Taxonomy" id="1266720"/>
    <lineage>
        <taxon>Bacteria</taxon>
        <taxon>Bacillati</taxon>
        <taxon>Bacillota</taxon>
        <taxon>Clostridia</taxon>
        <taxon>Neomoorellales</taxon>
        <taxon>Neomoorellaceae</taxon>
        <taxon>Neomoorella</taxon>
    </lineage>
</organism>
<dbReference type="EC" id="2.4.1.291" evidence="3"/>
<dbReference type="PANTHER" id="PTHR12526:SF630">
    <property type="entry name" value="GLYCOSYLTRANSFERASE"/>
    <property type="match status" value="1"/>
</dbReference>
<keyword evidence="4" id="KW-1185">Reference proteome</keyword>
<evidence type="ECO:0000313" key="3">
    <source>
        <dbReference type="EMBL" id="PRR73801.1"/>
    </source>
</evidence>
<feature type="domain" description="Glycosyltransferase subfamily 4-like N-terminal" evidence="2">
    <location>
        <begin position="13"/>
        <end position="183"/>
    </location>
</feature>
<dbReference type="Gene3D" id="3.40.50.2000">
    <property type="entry name" value="Glycogen Phosphorylase B"/>
    <property type="match status" value="2"/>
</dbReference>
<dbReference type="InterPro" id="IPR028098">
    <property type="entry name" value="Glyco_trans_4-like_N"/>
</dbReference>
<dbReference type="SUPFAM" id="SSF53756">
    <property type="entry name" value="UDP-Glycosyltransferase/glycogen phosphorylase"/>
    <property type="match status" value="1"/>
</dbReference>
<dbReference type="EMBL" id="PVXL01000036">
    <property type="protein sequence ID" value="PRR73801.1"/>
    <property type="molecule type" value="Genomic_DNA"/>
</dbReference>
<dbReference type="PANTHER" id="PTHR12526">
    <property type="entry name" value="GLYCOSYLTRANSFERASE"/>
    <property type="match status" value="1"/>
</dbReference>